<dbReference type="CDD" id="cd00077">
    <property type="entry name" value="HDc"/>
    <property type="match status" value="1"/>
</dbReference>
<protein>
    <recommendedName>
        <fullName evidence="4">HD domain-containing protein</fullName>
    </recommendedName>
</protein>
<evidence type="ECO:0000313" key="2">
    <source>
        <dbReference type="EMBL" id="GMA94467.1"/>
    </source>
</evidence>
<reference evidence="3" key="1">
    <citation type="journal article" date="2019" name="Int. J. Syst. Evol. Microbiol.">
        <title>The Global Catalogue of Microorganisms (GCM) 10K type strain sequencing project: providing services to taxonomists for standard genome sequencing and annotation.</title>
        <authorList>
            <consortium name="The Broad Institute Genomics Platform"/>
            <consortium name="The Broad Institute Genome Sequencing Center for Infectious Disease"/>
            <person name="Wu L."/>
            <person name="Ma J."/>
        </authorList>
    </citation>
    <scope>NUCLEOTIDE SEQUENCE [LARGE SCALE GENOMIC DNA]</scope>
    <source>
        <strain evidence="3">NBRC 108894</strain>
    </source>
</reference>
<sequence>MDAETDPPDTPAARAALAVAVAYLTPSLLNHSIRSWRWALGFAELDAVGPIDEELLYVGAVLHDISLLEPFDAHRTPFEHAGARSRACSRRGPDGMGAVAPTSPPRSSPT</sequence>
<organism evidence="2 3">
    <name type="scientific">Pseudolysinimonas kribbensis</name>
    <dbReference type="NCBI Taxonomy" id="433641"/>
    <lineage>
        <taxon>Bacteria</taxon>
        <taxon>Bacillati</taxon>
        <taxon>Actinomycetota</taxon>
        <taxon>Actinomycetes</taxon>
        <taxon>Micrococcales</taxon>
        <taxon>Microbacteriaceae</taxon>
        <taxon>Pseudolysinimonas</taxon>
    </lineage>
</organism>
<feature type="region of interest" description="Disordered" evidence="1">
    <location>
        <begin position="79"/>
        <end position="110"/>
    </location>
</feature>
<accession>A0ABQ6K1J0</accession>
<evidence type="ECO:0000256" key="1">
    <source>
        <dbReference type="SAM" id="MobiDB-lite"/>
    </source>
</evidence>
<dbReference type="InterPro" id="IPR003607">
    <property type="entry name" value="HD/PDEase_dom"/>
</dbReference>
<evidence type="ECO:0000313" key="3">
    <source>
        <dbReference type="Proteomes" id="UP001157034"/>
    </source>
</evidence>
<dbReference type="SUPFAM" id="SSF109604">
    <property type="entry name" value="HD-domain/PDEase-like"/>
    <property type="match status" value="1"/>
</dbReference>
<dbReference type="RefSeq" id="WP_284253387.1">
    <property type="nucleotide sequence ID" value="NZ_BSVB01000001.1"/>
</dbReference>
<dbReference type="EMBL" id="BSVB01000001">
    <property type="protein sequence ID" value="GMA94467.1"/>
    <property type="molecule type" value="Genomic_DNA"/>
</dbReference>
<gene>
    <name evidence="2" type="ORF">GCM10025881_12910</name>
</gene>
<comment type="caution">
    <text evidence="2">The sequence shown here is derived from an EMBL/GenBank/DDBJ whole genome shotgun (WGS) entry which is preliminary data.</text>
</comment>
<dbReference type="PANTHER" id="PTHR35569:SF1">
    <property type="entry name" value="CYANAMIDE HYDRATASE DDI2-RELATED"/>
    <property type="match status" value="1"/>
</dbReference>
<keyword evidence="3" id="KW-1185">Reference proteome</keyword>
<name>A0ABQ6K1J0_9MICO</name>
<evidence type="ECO:0008006" key="4">
    <source>
        <dbReference type="Google" id="ProtNLM"/>
    </source>
</evidence>
<dbReference type="PANTHER" id="PTHR35569">
    <property type="entry name" value="CYANAMIDE HYDRATASE DDI2-RELATED"/>
    <property type="match status" value="1"/>
</dbReference>
<proteinExistence type="predicted"/>
<dbReference type="Proteomes" id="UP001157034">
    <property type="component" value="Unassembled WGS sequence"/>
</dbReference>